<keyword evidence="5" id="KW-1185">Reference proteome</keyword>
<dbReference type="EMBL" id="BAAFSG010000001">
    <property type="protein sequence ID" value="GAB1254820.1"/>
    <property type="molecule type" value="Genomic_DNA"/>
</dbReference>
<protein>
    <submittedName>
        <fullName evidence="4">Helix-turn-helix transcriptional regulator</fullName>
    </submittedName>
</protein>
<accession>A0ABQ0EAV6</accession>
<dbReference type="InterPro" id="IPR018060">
    <property type="entry name" value="HTH_AraC"/>
</dbReference>
<dbReference type="Proteomes" id="UP001628192">
    <property type="component" value="Unassembled WGS sequence"/>
</dbReference>
<sequence>MSLKELLAAFSPDQWDIPVTARKVDVVRNEYEMPTHQHTAGQLLLTLRGSTACRVFEDLWLVPPQCAVWVPPNTPHCNRITARSSVCLLFIRQEHIRLLPATCCTLSISPLVRELIRHVAALPPEDMLAERSERLIQVLLDELSRMPATGLRLPVSSDIRLQSIAESITEAPAERKDLSAWARHIGMSRRSLARLVVRETGLSFGRWRQQLLLVMAIQMLSDGISVQQTAWDLGYESVTAFITMFKKALGASPAKYVQRYFATGTESGS</sequence>
<dbReference type="PROSITE" id="PS01124">
    <property type="entry name" value="HTH_ARAC_FAMILY_2"/>
    <property type="match status" value="1"/>
</dbReference>
<evidence type="ECO:0000256" key="2">
    <source>
        <dbReference type="ARBA" id="ARBA00023163"/>
    </source>
</evidence>
<dbReference type="RefSeq" id="WP_407844981.1">
    <property type="nucleotide sequence ID" value="NZ_BAAFSG010000001.1"/>
</dbReference>
<dbReference type="SMART" id="SM00342">
    <property type="entry name" value="HTH_ARAC"/>
    <property type="match status" value="1"/>
</dbReference>
<dbReference type="InterPro" id="IPR009057">
    <property type="entry name" value="Homeodomain-like_sf"/>
</dbReference>
<dbReference type="Gene3D" id="1.10.10.60">
    <property type="entry name" value="Homeodomain-like"/>
    <property type="match status" value="1"/>
</dbReference>
<dbReference type="InterPro" id="IPR014710">
    <property type="entry name" value="RmlC-like_jellyroll"/>
</dbReference>
<dbReference type="PANTHER" id="PTHR11019:SF199">
    <property type="entry name" value="HTH-TYPE TRANSCRIPTIONAL REGULATOR NIMR"/>
    <property type="match status" value="1"/>
</dbReference>
<organism evidence="4 5">
    <name type="scientific">Desulfovibrio falkowii</name>
    <dbReference type="NCBI Taxonomy" id="3136602"/>
    <lineage>
        <taxon>Bacteria</taxon>
        <taxon>Pseudomonadati</taxon>
        <taxon>Thermodesulfobacteriota</taxon>
        <taxon>Desulfovibrionia</taxon>
        <taxon>Desulfovibrionales</taxon>
        <taxon>Desulfovibrionaceae</taxon>
        <taxon>Desulfovibrio</taxon>
    </lineage>
</organism>
<name>A0ABQ0EAV6_9BACT</name>
<dbReference type="PANTHER" id="PTHR11019">
    <property type="entry name" value="HTH-TYPE TRANSCRIPTIONAL REGULATOR NIMR"/>
    <property type="match status" value="1"/>
</dbReference>
<comment type="caution">
    <text evidence="4">The sequence shown here is derived from an EMBL/GenBank/DDBJ whole genome shotgun (WGS) entry which is preliminary data.</text>
</comment>
<evidence type="ECO:0000256" key="1">
    <source>
        <dbReference type="ARBA" id="ARBA00023015"/>
    </source>
</evidence>
<keyword evidence="2" id="KW-0804">Transcription</keyword>
<feature type="domain" description="HTH araC/xylS-type" evidence="3">
    <location>
        <begin position="162"/>
        <end position="259"/>
    </location>
</feature>
<dbReference type="CDD" id="cd06124">
    <property type="entry name" value="cupin_NimR-like_N"/>
    <property type="match status" value="1"/>
</dbReference>
<dbReference type="SUPFAM" id="SSF51182">
    <property type="entry name" value="RmlC-like cupins"/>
    <property type="match status" value="1"/>
</dbReference>
<proteinExistence type="predicted"/>
<reference evidence="4 5" key="1">
    <citation type="journal article" date="2025" name="Int. J. Syst. Evol. Microbiol.">
        <title>Desulfovibrio falkowii sp. nov., Porphyromonas miyakawae sp. nov., Mediterraneibacter flintii sp. nov. and Owariibacterium komagatae gen. nov., sp. nov., isolated from human faeces.</title>
        <authorList>
            <person name="Hamaguchi T."/>
            <person name="Ohara M."/>
            <person name="Hisatomi A."/>
            <person name="Sekiguchi K."/>
            <person name="Takeda J.I."/>
            <person name="Ueyama J."/>
            <person name="Ito M."/>
            <person name="Nishiwaki H."/>
            <person name="Ogi T."/>
            <person name="Hirayama M."/>
            <person name="Ohkuma M."/>
            <person name="Sakamoto M."/>
            <person name="Ohno K."/>
        </authorList>
    </citation>
    <scope>NUCLEOTIDE SEQUENCE [LARGE SCALE GENOMIC DNA]</scope>
    <source>
        <strain evidence="4 5">13CB8C</strain>
    </source>
</reference>
<dbReference type="InterPro" id="IPR011051">
    <property type="entry name" value="RmlC_Cupin_sf"/>
</dbReference>
<dbReference type="Pfam" id="PF12833">
    <property type="entry name" value="HTH_18"/>
    <property type="match status" value="1"/>
</dbReference>
<evidence type="ECO:0000313" key="5">
    <source>
        <dbReference type="Proteomes" id="UP001628192"/>
    </source>
</evidence>
<keyword evidence="1" id="KW-0805">Transcription regulation</keyword>
<evidence type="ECO:0000259" key="3">
    <source>
        <dbReference type="PROSITE" id="PS01124"/>
    </source>
</evidence>
<gene>
    <name evidence="4" type="ORF">Defa_23070</name>
</gene>
<dbReference type="SUPFAM" id="SSF46689">
    <property type="entry name" value="Homeodomain-like"/>
    <property type="match status" value="1"/>
</dbReference>
<evidence type="ECO:0000313" key="4">
    <source>
        <dbReference type="EMBL" id="GAB1254820.1"/>
    </source>
</evidence>
<dbReference type="Gene3D" id="2.60.120.10">
    <property type="entry name" value="Jelly Rolls"/>
    <property type="match status" value="1"/>
</dbReference>